<comment type="caution">
    <text evidence="14">The sequence shown here is derived from an EMBL/GenBank/DDBJ whole genome shotgun (WGS) entry which is preliminary data.</text>
</comment>
<dbReference type="EC" id="2.7.4.9" evidence="2 12"/>
<evidence type="ECO:0000256" key="8">
    <source>
        <dbReference type="ARBA" id="ARBA00022840"/>
    </source>
</evidence>
<feature type="domain" description="Thymidylate kinase-like" evidence="13">
    <location>
        <begin position="9"/>
        <end position="195"/>
    </location>
</feature>
<dbReference type="RefSeq" id="WP_146536623.1">
    <property type="nucleotide sequence ID" value="NZ_SJPX01000005.1"/>
</dbReference>
<dbReference type="InterPro" id="IPR018095">
    <property type="entry name" value="Thymidylate_kin_CS"/>
</dbReference>
<dbReference type="CDD" id="cd01672">
    <property type="entry name" value="TMPK"/>
    <property type="match status" value="1"/>
</dbReference>
<accession>A0A5C6EGV7</accession>
<evidence type="ECO:0000256" key="1">
    <source>
        <dbReference type="ARBA" id="ARBA00009776"/>
    </source>
</evidence>
<dbReference type="PROSITE" id="PS01331">
    <property type="entry name" value="THYMIDYLATE_KINASE"/>
    <property type="match status" value="1"/>
</dbReference>
<evidence type="ECO:0000256" key="4">
    <source>
        <dbReference type="ARBA" id="ARBA00022679"/>
    </source>
</evidence>
<gene>
    <name evidence="12 14" type="primary">tmk</name>
    <name evidence="14" type="ORF">Poly59_50780</name>
</gene>
<dbReference type="PANTHER" id="PTHR10344:SF4">
    <property type="entry name" value="UMP-CMP KINASE 2, MITOCHONDRIAL"/>
    <property type="match status" value="1"/>
</dbReference>
<evidence type="ECO:0000256" key="3">
    <source>
        <dbReference type="ARBA" id="ARBA00017144"/>
    </source>
</evidence>
<dbReference type="FunFam" id="3.40.50.300:FF:000225">
    <property type="entry name" value="Thymidylate kinase"/>
    <property type="match status" value="1"/>
</dbReference>
<evidence type="ECO:0000313" key="15">
    <source>
        <dbReference type="Proteomes" id="UP000317977"/>
    </source>
</evidence>
<dbReference type="GO" id="GO:0005524">
    <property type="term" value="F:ATP binding"/>
    <property type="evidence" value="ECO:0007669"/>
    <property type="project" value="UniProtKB-UniRule"/>
</dbReference>
<evidence type="ECO:0000256" key="10">
    <source>
        <dbReference type="ARBA" id="ARBA00048743"/>
    </source>
</evidence>
<evidence type="ECO:0000256" key="12">
    <source>
        <dbReference type="HAMAP-Rule" id="MF_00165"/>
    </source>
</evidence>
<evidence type="ECO:0000259" key="13">
    <source>
        <dbReference type="Pfam" id="PF02223"/>
    </source>
</evidence>
<feature type="binding site" evidence="12">
    <location>
        <begin position="11"/>
        <end position="18"/>
    </location>
    <ligand>
        <name>ATP</name>
        <dbReference type="ChEBI" id="CHEBI:30616"/>
    </ligand>
</feature>
<dbReference type="InterPro" id="IPR027417">
    <property type="entry name" value="P-loop_NTPase"/>
</dbReference>
<dbReference type="OrthoDB" id="9774907at2"/>
<dbReference type="GO" id="GO:0006227">
    <property type="term" value="P:dUDP biosynthetic process"/>
    <property type="evidence" value="ECO:0007669"/>
    <property type="project" value="TreeGrafter"/>
</dbReference>
<dbReference type="GO" id="GO:0004798">
    <property type="term" value="F:dTMP kinase activity"/>
    <property type="evidence" value="ECO:0007669"/>
    <property type="project" value="UniProtKB-UniRule"/>
</dbReference>
<reference evidence="14 15" key="1">
    <citation type="submission" date="2019-02" db="EMBL/GenBank/DDBJ databases">
        <title>Deep-cultivation of Planctomycetes and their phenomic and genomic characterization uncovers novel biology.</title>
        <authorList>
            <person name="Wiegand S."/>
            <person name="Jogler M."/>
            <person name="Boedeker C."/>
            <person name="Pinto D."/>
            <person name="Vollmers J."/>
            <person name="Rivas-Marin E."/>
            <person name="Kohn T."/>
            <person name="Peeters S.H."/>
            <person name="Heuer A."/>
            <person name="Rast P."/>
            <person name="Oberbeckmann S."/>
            <person name="Bunk B."/>
            <person name="Jeske O."/>
            <person name="Meyerdierks A."/>
            <person name="Storesund J.E."/>
            <person name="Kallscheuer N."/>
            <person name="Luecker S."/>
            <person name="Lage O.M."/>
            <person name="Pohl T."/>
            <person name="Merkel B.J."/>
            <person name="Hornburger P."/>
            <person name="Mueller R.-W."/>
            <person name="Bruemmer F."/>
            <person name="Labrenz M."/>
            <person name="Spormann A.M."/>
            <person name="Op Den Camp H."/>
            <person name="Overmann J."/>
            <person name="Amann R."/>
            <person name="Jetten M.S.M."/>
            <person name="Mascher T."/>
            <person name="Medema M.H."/>
            <person name="Devos D.P."/>
            <person name="Kaster A.-K."/>
            <person name="Ovreas L."/>
            <person name="Rohde M."/>
            <person name="Galperin M.Y."/>
            <person name="Jogler C."/>
        </authorList>
    </citation>
    <scope>NUCLEOTIDE SEQUENCE [LARGE SCALE GENOMIC DNA]</scope>
    <source>
        <strain evidence="14 15">Poly59</strain>
    </source>
</reference>
<dbReference type="Proteomes" id="UP000317977">
    <property type="component" value="Unassembled WGS sequence"/>
</dbReference>
<keyword evidence="6 12" id="KW-0547">Nucleotide-binding</keyword>
<comment type="similarity">
    <text evidence="1 12">Belongs to the thymidylate kinase family.</text>
</comment>
<evidence type="ECO:0000256" key="2">
    <source>
        <dbReference type="ARBA" id="ARBA00012980"/>
    </source>
</evidence>
<dbReference type="SUPFAM" id="SSF52540">
    <property type="entry name" value="P-loop containing nucleoside triphosphate hydrolases"/>
    <property type="match status" value="1"/>
</dbReference>
<comment type="function">
    <text evidence="11 12">Phosphorylation of dTMP to form dTDP in both de novo and salvage pathways of dTTP synthesis.</text>
</comment>
<protein>
    <recommendedName>
        <fullName evidence="3 12">Thymidylate kinase</fullName>
        <ecNumber evidence="2 12">2.7.4.9</ecNumber>
    </recommendedName>
    <alternativeName>
        <fullName evidence="9 12">dTMP kinase</fullName>
    </alternativeName>
</protein>
<keyword evidence="7 12" id="KW-0418">Kinase</keyword>
<dbReference type="InterPro" id="IPR018094">
    <property type="entry name" value="Thymidylate_kinase"/>
</dbReference>
<proteinExistence type="inferred from homology"/>
<evidence type="ECO:0000313" key="14">
    <source>
        <dbReference type="EMBL" id="TWU48232.1"/>
    </source>
</evidence>
<dbReference type="GO" id="GO:0005829">
    <property type="term" value="C:cytosol"/>
    <property type="evidence" value="ECO:0007669"/>
    <property type="project" value="TreeGrafter"/>
</dbReference>
<evidence type="ECO:0000256" key="6">
    <source>
        <dbReference type="ARBA" id="ARBA00022741"/>
    </source>
</evidence>
<dbReference type="GO" id="GO:0006235">
    <property type="term" value="P:dTTP biosynthetic process"/>
    <property type="evidence" value="ECO:0007669"/>
    <property type="project" value="UniProtKB-UniRule"/>
</dbReference>
<keyword evidence="4 12" id="KW-0808">Transferase</keyword>
<comment type="catalytic activity">
    <reaction evidence="10 12">
        <text>dTMP + ATP = dTDP + ADP</text>
        <dbReference type="Rhea" id="RHEA:13517"/>
        <dbReference type="ChEBI" id="CHEBI:30616"/>
        <dbReference type="ChEBI" id="CHEBI:58369"/>
        <dbReference type="ChEBI" id="CHEBI:63528"/>
        <dbReference type="ChEBI" id="CHEBI:456216"/>
        <dbReference type="EC" id="2.7.4.9"/>
    </reaction>
</comment>
<dbReference type="PANTHER" id="PTHR10344">
    <property type="entry name" value="THYMIDYLATE KINASE"/>
    <property type="match status" value="1"/>
</dbReference>
<evidence type="ECO:0000256" key="5">
    <source>
        <dbReference type="ARBA" id="ARBA00022727"/>
    </source>
</evidence>
<dbReference type="AlphaFoldDB" id="A0A5C6EGV7"/>
<organism evidence="14 15">
    <name type="scientific">Rubripirellula reticaptiva</name>
    <dbReference type="NCBI Taxonomy" id="2528013"/>
    <lineage>
        <taxon>Bacteria</taxon>
        <taxon>Pseudomonadati</taxon>
        <taxon>Planctomycetota</taxon>
        <taxon>Planctomycetia</taxon>
        <taxon>Pirellulales</taxon>
        <taxon>Pirellulaceae</taxon>
        <taxon>Rubripirellula</taxon>
    </lineage>
</organism>
<keyword evidence="15" id="KW-1185">Reference proteome</keyword>
<dbReference type="HAMAP" id="MF_00165">
    <property type="entry name" value="Thymidylate_kinase"/>
    <property type="match status" value="1"/>
</dbReference>
<name>A0A5C6EGV7_9BACT</name>
<evidence type="ECO:0000256" key="11">
    <source>
        <dbReference type="ARBA" id="ARBA00057735"/>
    </source>
</evidence>
<evidence type="ECO:0000256" key="7">
    <source>
        <dbReference type="ARBA" id="ARBA00022777"/>
    </source>
</evidence>
<sequence>MTTGMFVSLDGIDGVGKSTQINRLAEHFRNQGREVLCVRDPGTTAVGARLREILLSSDLTMHRRTEAIIFMASRSELVETLIRPALAEGKVVISDRFLLSTVVYQSIGGDVSPDLLWQLGRMASGNLSPDVTVLLDMPALDSMARIDRPADRMEARGPEYMESVRKAFLKQLPEASETTAVVDANQDIETVAKRIRELFPA</sequence>
<dbReference type="Gene3D" id="3.40.50.300">
    <property type="entry name" value="P-loop containing nucleotide triphosphate hydrolases"/>
    <property type="match status" value="1"/>
</dbReference>
<dbReference type="InterPro" id="IPR039430">
    <property type="entry name" value="Thymidylate_kin-like_dom"/>
</dbReference>
<evidence type="ECO:0000256" key="9">
    <source>
        <dbReference type="ARBA" id="ARBA00029962"/>
    </source>
</evidence>
<dbReference type="NCBIfam" id="TIGR00041">
    <property type="entry name" value="DTMP_kinase"/>
    <property type="match status" value="1"/>
</dbReference>
<dbReference type="Pfam" id="PF02223">
    <property type="entry name" value="Thymidylate_kin"/>
    <property type="match status" value="1"/>
</dbReference>
<keyword evidence="5 12" id="KW-0545">Nucleotide biosynthesis</keyword>
<keyword evidence="8 12" id="KW-0067">ATP-binding</keyword>
<dbReference type="GO" id="GO:0006233">
    <property type="term" value="P:dTDP biosynthetic process"/>
    <property type="evidence" value="ECO:0007669"/>
    <property type="project" value="InterPro"/>
</dbReference>
<dbReference type="EMBL" id="SJPX01000005">
    <property type="protein sequence ID" value="TWU48232.1"/>
    <property type="molecule type" value="Genomic_DNA"/>
</dbReference>